<gene>
    <name evidence="2" type="primary">rt</name>
</gene>
<keyword evidence="2" id="KW-0695">RNA-directed DNA polymerase</keyword>
<sequence length="509" mass="56384">ALAFADDLVLIGGSWSDMAVNLKLLDTFCRDSGLAVNTGKSRGFLLQPCSGSYTVNDCAPWVLGQGTLQFTTIDESVKYLGLRLSPWDGITKTDWVGVLDGWIGNISRSLLKPSQKVVLLNQYALPRLFYQMDLAEASDGVLRTLDGKIRGAVRAWLHLPQSTCEGLLYARNRDGGLGLCKLSRHIPSMSVRRLFHLSHSSSSVVRALLRSSEGQSRFERAWLRAGGTADNLPQLVEGGSNDRGDTASSLTPMCPVPCDWRREEFVRWAGLLTQGVGVLGFYGSSASNAWLRGPVRLSEKQFVAALQLRAGVYPTLEFRCRGRSKTVAACRHCSATLESCSHILGQCPAMQKARIARHMKLCRLLAAEAEKLGWTTHREWAFRTPEGALRRLDLVLVRDGLALAVDVAVRYEFAPDSLQVAAKHKVDYYGPFKKTIARELGVREVQVFGFPLGARGLWHTNNNRLLLVMGLSKARMKSFAELMSRRCLLYSLDILRGFSASLRPRIQQT</sequence>
<accession>Q3C2H2</accession>
<evidence type="ECO:0000313" key="2">
    <source>
        <dbReference type="EMBL" id="BAE46604.1"/>
    </source>
</evidence>
<dbReference type="EMBL" id="AB201409">
    <property type="protein sequence ID" value="BAE46604.1"/>
    <property type="molecule type" value="Genomic_DNA"/>
</dbReference>
<keyword evidence="2" id="KW-0808">Transferase</keyword>
<dbReference type="PANTHER" id="PTHR37557:SF4">
    <property type="entry name" value="CCHC-TYPE DOMAIN-CONTAINING PROTEIN"/>
    <property type="match status" value="1"/>
</dbReference>
<dbReference type="GO" id="GO:0003964">
    <property type="term" value="F:RNA-directed DNA polymerase activity"/>
    <property type="evidence" value="ECO:0007669"/>
    <property type="project" value="UniProtKB-KW"/>
</dbReference>
<dbReference type="AlphaFoldDB" id="Q3C2H2"/>
<dbReference type="PANTHER" id="PTHR37557">
    <property type="entry name" value="115 KDA PROTEIN IN TYPE-1 RETROTRANSPOSABLE ELEMENT R1DM-LIKE PROTEIN-RELATED-RELATED"/>
    <property type="match status" value="1"/>
</dbReference>
<organism evidence="2">
    <name type="scientific">Tanichthys albonubes</name>
    <name type="common">White cloud mountain minnow</name>
    <dbReference type="NCBI Taxonomy" id="38762"/>
    <lineage>
        <taxon>Eukaryota</taxon>
        <taxon>Metazoa</taxon>
        <taxon>Chordata</taxon>
        <taxon>Craniata</taxon>
        <taxon>Vertebrata</taxon>
        <taxon>Euteleostomi</taxon>
        <taxon>Actinopterygii</taxon>
        <taxon>Neopterygii</taxon>
        <taxon>Teleostei</taxon>
        <taxon>Ostariophysi</taxon>
        <taxon>Cypriniformes</taxon>
        <taxon>Tanichthyidae</taxon>
        <taxon>Tanichthys</taxon>
    </lineage>
</organism>
<proteinExistence type="predicted"/>
<feature type="non-terminal residue" evidence="2">
    <location>
        <position position="1"/>
    </location>
</feature>
<reference evidence="2" key="1">
    <citation type="journal article" date="2005" name="Mol. Biol. Evol.">
        <title>Long-term inheritance of the 28S rDNA-specific retrotransposon R2.</title>
        <authorList>
            <person name="Kojima K.K."/>
            <person name="Fujiwara H."/>
        </authorList>
    </citation>
    <scope>NUCLEOTIDE SEQUENCE</scope>
</reference>
<dbReference type="PROSITE" id="PS50878">
    <property type="entry name" value="RT_POL"/>
    <property type="match status" value="1"/>
</dbReference>
<evidence type="ECO:0000259" key="1">
    <source>
        <dbReference type="PROSITE" id="PS50878"/>
    </source>
</evidence>
<dbReference type="InterPro" id="IPR000477">
    <property type="entry name" value="RT_dom"/>
</dbReference>
<name>Q3C2H2_TANAL</name>
<feature type="domain" description="Reverse transcriptase" evidence="1">
    <location>
        <begin position="1"/>
        <end position="84"/>
    </location>
</feature>
<protein>
    <submittedName>
        <fullName evidence="2">Reverse transcriptase</fullName>
    </submittedName>
</protein>
<keyword evidence="2" id="KW-0548">Nucleotidyltransferase</keyword>